<evidence type="ECO:0000313" key="2">
    <source>
        <dbReference type="Proteomes" id="UP000626092"/>
    </source>
</evidence>
<dbReference type="OrthoDB" id="10448995at2759"/>
<dbReference type="Proteomes" id="UP000626092">
    <property type="component" value="Unassembled WGS sequence"/>
</dbReference>
<proteinExistence type="predicted"/>
<gene>
    <name evidence="1" type="ORF">RHSIM_Rhsim03G0020000</name>
</gene>
<protein>
    <submittedName>
        <fullName evidence="1">Uncharacterized protein</fullName>
    </submittedName>
</protein>
<keyword evidence="2" id="KW-1185">Reference proteome</keyword>
<sequence length="219" mass="24297">MDHCFTMERLNQQYATLATLIWQSKSQMHEESIAGVVGLLASGHWSFASTAPSLCDIKLEEGVLMSTSLGDPYSPKIHVQSAFLSLNDDVSSAQISTLGEITFNVSKSSFSTLFHNNTKVSLFYRKQLLSTTVTDSFPHDKAVREKMAKAVFPRSSTNVKRWVSDKMAKDLNSSAPVEFSFLTKAKGSLELPGEERRGFDMTIWCPGVKLEFDAKTRVG</sequence>
<dbReference type="EMBL" id="WJXA01000003">
    <property type="protein sequence ID" value="KAF7148259.1"/>
    <property type="molecule type" value="Genomic_DNA"/>
</dbReference>
<organism evidence="1 2">
    <name type="scientific">Rhododendron simsii</name>
    <name type="common">Sims's rhododendron</name>
    <dbReference type="NCBI Taxonomy" id="118357"/>
    <lineage>
        <taxon>Eukaryota</taxon>
        <taxon>Viridiplantae</taxon>
        <taxon>Streptophyta</taxon>
        <taxon>Embryophyta</taxon>
        <taxon>Tracheophyta</taxon>
        <taxon>Spermatophyta</taxon>
        <taxon>Magnoliopsida</taxon>
        <taxon>eudicotyledons</taxon>
        <taxon>Gunneridae</taxon>
        <taxon>Pentapetalae</taxon>
        <taxon>asterids</taxon>
        <taxon>Ericales</taxon>
        <taxon>Ericaceae</taxon>
        <taxon>Ericoideae</taxon>
        <taxon>Rhodoreae</taxon>
        <taxon>Rhododendron</taxon>
    </lineage>
</organism>
<comment type="caution">
    <text evidence="1">The sequence shown here is derived from an EMBL/GenBank/DDBJ whole genome shotgun (WGS) entry which is preliminary data.</text>
</comment>
<name>A0A834LU76_RHOSS</name>
<reference evidence="1" key="1">
    <citation type="submission" date="2019-11" db="EMBL/GenBank/DDBJ databases">
        <authorList>
            <person name="Liu Y."/>
            <person name="Hou J."/>
            <person name="Li T.-Q."/>
            <person name="Guan C.-H."/>
            <person name="Wu X."/>
            <person name="Wu H.-Z."/>
            <person name="Ling F."/>
            <person name="Zhang R."/>
            <person name="Shi X.-G."/>
            <person name="Ren J.-P."/>
            <person name="Chen E.-F."/>
            <person name="Sun J.-M."/>
        </authorList>
    </citation>
    <scope>NUCLEOTIDE SEQUENCE</scope>
    <source>
        <strain evidence="1">Adult_tree_wgs_1</strain>
        <tissue evidence="1">Leaves</tissue>
    </source>
</reference>
<accession>A0A834LU76</accession>
<evidence type="ECO:0000313" key="1">
    <source>
        <dbReference type="EMBL" id="KAF7148259.1"/>
    </source>
</evidence>
<dbReference type="AlphaFoldDB" id="A0A834LU76"/>